<dbReference type="KEGG" id="rul:UC8_49860"/>
<dbReference type="PANTHER" id="PTHR35889">
    <property type="entry name" value="CYCLOINULO-OLIGOSACCHARIDE FRUCTANOTRANSFERASE-RELATED"/>
    <property type="match status" value="1"/>
</dbReference>
<dbReference type="Pfam" id="PF07635">
    <property type="entry name" value="PSCyt1"/>
    <property type="match status" value="1"/>
</dbReference>
<evidence type="ECO:0000256" key="1">
    <source>
        <dbReference type="SAM" id="SignalP"/>
    </source>
</evidence>
<gene>
    <name evidence="5" type="ORF">UC8_49860</name>
</gene>
<dbReference type="InterPro" id="IPR011429">
    <property type="entry name" value="Cyt_c_Planctomycete-type"/>
</dbReference>
<name>A0A5B9QV89_9BACT</name>
<sequence precursor="true">MKTMRWLSGCSRLLLFAIAWCEIHSSQVAAADSPPDDKPAVDFARQILPILSDKCFVCHGPDAKNDTDLRLDSFAAATADLGGYRAIDPDAPAESTLLTRIHSADDPMPPADADKQLSEPERELLDRWVGQGGAFASHWAFVAPQRPQVDPGDKHSAIDLFVRRQLQSAGHAPAPPADPETLARRLALTLTGLPPEPQQLAEYLADPSEAAYLRLVDQLLASPRFGEHQARYWLDAVRYGDTHGLHLDNRRGIYPYRDWVVRAFNDNLPLDDFITWQLAGDLLPDPSLEQQVATGFVRMNPSTGEGGAISEEFQMKNNFDRVETFGTVFLGMTFNCVRCHTHKYDPILHTEYYRLMAFFNNTAEPALDGNSYTYGPTVKVPADQQQWEQWRSLIAQRQQLDAAAAEQAEPASDQDRQQAEQLAAQLQELETKFTTSLVAKELPQPRATRLLHRGEYNQPTGDPLLPGTPVVMSPFPDDAPRNRLGLARWLTAPDNPLVTRVLVNRIWQRTLGNALVRTPEDFGLQGQQPTHPQLLDWLAVELRESGWDLKHLLRLIVTSQTFRQSSARRPDLQDPENRLLARGPSYRLDAEVLRDMGLWASGLLDPKMGGEGVKPYQPSGMWLAMAHPASNTKKYERDHGRKLYRRSLYVYWKRTSPHPMMTLFDAPDRETSCVRRSRTSTAVQSLGMLNETQRIEIGRRLAARLLHHRDSDDQRLAMLFELLACRPPTPVESAACTQLLQTLTARYTAHPDDAERLLAIGDVARDDALDLPSHAAWTQVCVTVLASDLAIMLY</sequence>
<dbReference type="Pfam" id="PF07587">
    <property type="entry name" value="PSD1"/>
    <property type="match status" value="1"/>
</dbReference>
<evidence type="ECO:0000259" key="2">
    <source>
        <dbReference type="Pfam" id="PF07583"/>
    </source>
</evidence>
<dbReference type="InterPro" id="IPR011444">
    <property type="entry name" value="DUF1549"/>
</dbReference>
<feature type="signal peptide" evidence="1">
    <location>
        <begin position="1"/>
        <end position="30"/>
    </location>
</feature>
<organism evidence="5 6">
    <name type="scientific">Roseimaritima ulvae</name>
    <dbReference type="NCBI Taxonomy" id="980254"/>
    <lineage>
        <taxon>Bacteria</taxon>
        <taxon>Pseudomonadati</taxon>
        <taxon>Planctomycetota</taxon>
        <taxon>Planctomycetia</taxon>
        <taxon>Pirellulales</taxon>
        <taxon>Pirellulaceae</taxon>
        <taxon>Roseimaritima</taxon>
    </lineage>
</organism>
<feature type="chain" id="PRO_5022997948" evidence="1">
    <location>
        <begin position="31"/>
        <end position="794"/>
    </location>
</feature>
<proteinExistence type="predicted"/>
<dbReference type="Pfam" id="PF07583">
    <property type="entry name" value="PSCyt2"/>
    <property type="match status" value="1"/>
</dbReference>
<feature type="domain" description="DUF1549" evidence="2">
    <location>
        <begin position="158"/>
        <end position="363"/>
    </location>
</feature>
<evidence type="ECO:0000313" key="5">
    <source>
        <dbReference type="EMBL" id="QEG42944.1"/>
    </source>
</evidence>
<evidence type="ECO:0000259" key="4">
    <source>
        <dbReference type="Pfam" id="PF07635"/>
    </source>
</evidence>
<accession>A0A5B9QV89</accession>
<dbReference type="AlphaFoldDB" id="A0A5B9QV89"/>
<dbReference type="Proteomes" id="UP000325286">
    <property type="component" value="Chromosome"/>
</dbReference>
<reference evidence="5 6" key="1">
    <citation type="submission" date="2019-08" db="EMBL/GenBank/DDBJ databases">
        <title>Deep-cultivation of Planctomycetes and their phenomic and genomic characterization uncovers novel biology.</title>
        <authorList>
            <person name="Wiegand S."/>
            <person name="Jogler M."/>
            <person name="Boedeker C."/>
            <person name="Pinto D."/>
            <person name="Vollmers J."/>
            <person name="Rivas-Marin E."/>
            <person name="Kohn T."/>
            <person name="Peeters S.H."/>
            <person name="Heuer A."/>
            <person name="Rast P."/>
            <person name="Oberbeckmann S."/>
            <person name="Bunk B."/>
            <person name="Jeske O."/>
            <person name="Meyerdierks A."/>
            <person name="Storesund J.E."/>
            <person name="Kallscheuer N."/>
            <person name="Luecker S."/>
            <person name="Lage O.M."/>
            <person name="Pohl T."/>
            <person name="Merkel B.J."/>
            <person name="Hornburger P."/>
            <person name="Mueller R.-W."/>
            <person name="Bruemmer F."/>
            <person name="Labrenz M."/>
            <person name="Spormann A.M."/>
            <person name="Op den Camp H."/>
            <person name="Overmann J."/>
            <person name="Amann R."/>
            <person name="Jetten M.S.M."/>
            <person name="Mascher T."/>
            <person name="Medema M.H."/>
            <person name="Devos D.P."/>
            <person name="Kaster A.-K."/>
            <person name="Ovreas L."/>
            <person name="Rohde M."/>
            <person name="Galperin M.Y."/>
            <person name="Jogler C."/>
        </authorList>
    </citation>
    <scope>NUCLEOTIDE SEQUENCE [LARGE SCALE GENOMIC DNA]</scope>
    <source>
        <strain evidence="5 6">UC8</strain>
    </source>
</reference>
<protein>
    <submittedName>
        <fullName evidence="5">Planctomycete cytochrome C</fullName>
    </submittedName>
</protein>
<dbReference type="InterPro" id="IPR022655">
    <property type="entry name" value="DUF1553"/>
</dbReference>
<evidence type="ECO:0000259" key="3">
    <source>
        <dbReference type="Pfam" id="PF07587"/>
    </source>
</evidence>
<dbReference type="PANTHER" id="PTHR35889:SF3">
    <property type="entry name" value="F-BOX DOMAIN-CONTAINING PROTEIN"/>
    <property type="match status" value="1"/>
</dbReference>
<feature type="domain" description="DUF1553" evidence="3">
    <location>
        <begin position="482"/>
        <end position="739"/>
    </location>
</feature>
<dbReference type="EMBL" id="CP042914">
    <property type="protein sequence ID" value="QEG42944.1"/>
    <property type="molecule type" value="Genomic_DNA"/>
</dbReference>
<keyword evidence="1" id="KW-0732">Signal</keyword>
<keyword evidence="6" id="KW-1185">Reference proteome</keyword>
<evidence type="ECO:0000313" key="6">
    <source>
        <dbReference type="Proteomes" id="UP000325286"/>
    </source>
</evidence>
<dbReference type="RefSeq" id="WP_202908758.1">
    <property type="nucleotide sequence ID" value="NZ_CP042914.1"/>
</dbReference>
<feature type="domain" description="Cytochrome C Planctomycete-type" evidence="4">
    <location>
        <begin position="55"/>
        <end position="112"/>
    </location>
</feature>